<protein>
    <submittedName>
        <fullName evidence="1">Uncharacterized protein</fullName>
    </submittedName>
</protein>
<organism evidence="1 2">
    <name type="scientific">Pantoea phage vB_PagS_AAS21</name>
    <dbReference type="NCBI Taxonomy" id="2575261"/>
    <lineage>
        <taxon>Viruses</taxon>
        <taxon>Duplodnaviria</taxon>
        <taxon>Heunggongvirae</taxon>
        <taxon>Uroviricota</taxon>
        <taxon>Caudoviricetes</taxon>
        <taxon>Demerecviridae</taxon>
        <taxon>Keyvirus</taxon>
        <taxon>Keyvirus AAS21</taxon>
    </lineage>
</organism>
<name>A0A4Y5P1L6_9CAUD</name>
<accession>A0A4Y5P1L6</accession>
<reference evidence="1 2" key="1">
    <citation type="submission" date="2019-04" db="EMBL/GenBank/DDBJ databases">
        <title>Complete genome sequence of Pantoea bacteriophage vB_PagS_AAS21.</title>
        <authorList>
            <person name="Truncaite L."/>
            <person name="Simoliuniene M."/>
            <person name="Zajanckauskaite A."/>
            <person name="Meskys R."/>
            <person name="Simoliunas E."/>
        </authorList>
    </citation>
    <scope>NUCLEOTIDE SEQUENCE [LARGE SCALE GENOMIC DNA]</scope>
</reference>
<sequence length="28" mass="3311">MSSEYLQTQDSAIYDIYKDCISLTRDHN</sequence>
<keyword evidence="2" id="KW-1185">Reference proteome</keyword>
<dbReference type="Proteomes" id="UP000308921">
    <property type="component" value="Segment"/>
</dbReference>
<dbReference type="EMBL" id="MK770119">
    <property type="protein sequence ID" value="QCW23846.1"/>
    <property type="molecule type" value="Genomic_DNA"/>
</dbReference>
<proteinExistence type="predicted"/>
<evidence type="ECO:0000313" key="2">
    <source>
        <dbReference type="Proteomes" id="UP000308921"/>
    </source>
</evidence>
<evidence type="ECO:0000313" key="1">
    <source>
        <dbReference type="EMBL" id="QCW23846.1"/>
    </source>
</evidence>
<gene>
    <name evidence="1" type="ORF">AAS21_gp108</name>
</gene>